<gene>
    <name evidence="2" type="ORF">CYNAS_LOCUS14561</name>
</gene>
<dbReference type="Proteomes" id="UP001176961">
    <property type="component" value="Unassembled WGS sequence"/>
</dbReference>
<sequence>MGSSFSILYAMCLYGMYRASLLKIPCYKLMFFNGVLDIVDLFLISSAMAYFHFTGAVFCSSPVLDWIAGHFAYSFWLGSSFNCMVLAINRFVEMIPSVAFLRFLFRGKILYIWIVFSVAYMLMAWFALRPIPFNSAVSAFIATPMIRDFAWEYLHFTSAYQLIHNGSLLIVMTTTYTILCYHLYVSRRRTGRTENYRIFMQVFLICLSTGLTAIGYVLLGFVIVPRSVVIAAHVFWQLSHGVHAIIYLCFNKRIRKEVMGTFLKSSYVEQSTGTAIT</sequence>
<dbReference type="PANTHER" id="PTHR23021">
    <property type="entry name" value="SERPENTINE RECEPTOR, CLASS T"/>
    <property type="match status" value="1"/>
</dbReference>
<proteinExistence type="predicted"/>
<dbReference type="SUPFAM" id="SSF81321">
    <property type="entry name" value="Family A G protein-coupled receptor-like"/>
    <property type="match status" value="1"/>
</dbReference>
<dbReference type="EMBL" id="CATQJL010000305">
    <property type="protein sequence ID" value="CAJ0602578.1"/>
    <property type="molecule type" value="Genomic_DNA"/>
</dbReference>
<protein>
    <recommendedName>
        <fullName evidence="4">G protein-coupled receptor</fullName>
    </recommendedName>
</protein>
<organism evidence="2 3">
    <name type="scientific">Cylicocyclus nassatus</name>
    <name type="common">Nematode worm</name>
    <dbReference type="NCBI Taxonomy" id="53992"/>
    <lineage>
        <taxon>Eukaryota</taxon>
        <taxon>Metazoa</taxon>
        <taxon>Ecdysozoa</taxon>
        <taxon>Nematoda</taxon>
        <taxon>Chromadorea</taxon>
        <taxon>Rhabditida</taxon>
        <taxon>Rhabditina</taxon>
        <taxon>Rhabditomorpha</taxon>
        <taxon>Strongyloidea</taxon>
        <taxon>Strongylidae</taxon>
        <taxon>Cylicocyclus</taxon>
    </lineage>
</organism>
<feature type="transmembrane region" description="Helical" evidence="1">
    <location>
        <begin position="71"/>
        <end position="88"/>
    </location>
</feature>
<keyword evidence="1" id="KW-1133">Transmembrane helix</keyword>
<evidence type="ECO:0008006" key="4">
    <source>
        <dbReference type="Google" id="ProtNLM"/>
    </source>
</evidence>
<accession>A0AA36H219</accession>
<feature type="transmembrane region" description="Helical" evidence="1">
    <location>
        <begin position="31"/>
        <end position="51"/>
    </location>
</feature>
<feature type="transmembrane region" description="Helical" evidence="1">
    <location>
        <begin position="196"/>
        <end position="224"/>
    </location>
</feature>
<dbReference type="Pfam" id="PF10321">
    <property type="entry name" value="7TM_GPCR_Srt"/>
    <property type="match status" value="1"/>
</dbReference>
<evidence type="ECO:0000313" key="3">
    <source>
        <dbReference type="Proteomes" id="UP001176961"/>
    </source>
</evidence>
<dbReference type="PANTHER" id="PTHR23021:SF11">
    <property type="entry name" value="SERPENTINE RECEPTOR, CLASS T"/>
    <property type="match status" value="1"/>
</dbReference>
<reference evidence="2" key="1">
    <citation type="submission" date="2023-07" db="EMBL/GenBank/DDBJ databases">
        <authorList>
            <consortium name="CYATHOMIX"/>
        </authorList>
    </citation>
    <scope>NUCLEOTIDE SEQUENCE</scope>
    <source>
        <strain evidence="2">N/A</strain>
    </source>
</reference>
<feature type="transmembrane region" description="Helical" evidence="1">
    <location>
        <begin position="230"/>
        <end position="250"/>
    </location>
</feature>
<comment type="caution">
    <text evidence="2">The sequence shown here is derived from an EMBL/GenBank/DDBJ whole genome shotgun (WGS) entry which is preliminary data.</text>
</comment>
<dbReference type="InterPro" id="IPR019425">
    <property type="entry name" value="7TM_GPCR_serpentine_rcpt_Srt"/>
</dbReference>
<keyword evidence="1" id="KW-0472">Membrane</keyword>
<feature type="transmembrane region" description="Helical" evidence="1">
    <location>
        <begin position="6"/>
        <end position="24"/>
    </location>
</feature>
<name>A0AA36H219_CYLNA</name>
<evidence type="ECO:0000256" key="1">
    <source>
        <dbReference type="SAM" id="Phobius"/>
    </source>
</evidence>
<dbReference type="AlphaFoldDB" id="A0AA36H219"/>
<keyword evidence="1" id="KW-0812">Transmembrane</keyword>
<feature type="transmembrane region" description="Helical" evidence="1">
    <location>
        <begin position="109"/>
        <end position="128"/>
    </location>
</feature>
<evidence type="ECO:0000313" key="2">
    <source>
        <dbReference type="EMBL" id="CAJ0602578.1"/>
    </source>
</evidence>
<dbReference type="Gene3D" id="1.20.1070.10">
    <property type="entry name" value="Rhodopsin 7-helix transmembrane proteins"/>
    <property type="match status" value="1"/>
</dbReference>
<feature type="transmembrane region" description="Helical" evidence="1">
    <location>
        <begin position="162"/>
        <end position="184"/>
    </location>
</feature>
<keyword evidence="3" id="KW-1185">Reference proteome</keyword>